<keyword evidence="2" id="KW-0413">Isomerase</keyword>
<evidence type="ECO:0000313" key="13">
    <source>
        <dbReference type="EMBL" id="PWQ99037.1"/>
    </source>
</evidence>
<dbReference type="EC" id="5.4.99.19" evidence="5"/>
<dbReference type="InterPro" id="IPR002942">
    <property type="entry name" value="S4_RNA-bd"/>
</dbReference>
<accession>A0A317CLG2</accession>
<keyword evidence="11" id="KW-0694">RNA-binding</keyword>
<organism evidence="13 14">
    <name type="scientific">Leucothrix pacifica</name>
    <dbReference type="NCBI Taxonomy" id="1247513"/>
    <lineage>
        <taxon>Bacteria</taxon>
        <taxon>Pseudomonadati</taxon>
        <taxon>Pseudomonadota</taxon>
        <taxon>Gammaproteobacteria</taxon>
        <taxon>Thiotrichales</taxon>
        <taxon>Thiotrichaceae</taxon>
        <taxon>Leucothrix</taxon>
    </lineage>
</organism>
<dbReference type="Pfam" id="PF00849">
    <property type="entry name" value="PseudoU_synth_2"/>
    <property type="match status" value="1"/>
</dbReference>
<comment type="catalytic activity">
    <reaction evidence="3">
        <text>uridine(516) in 16S rRNA = pseudouridine(516) in 16S rRNA</text>
        <dbReference type="Rhea" id="RHEA:38867"/>
        <dbReference type="Rhea" id="RHEA-COMP:10089"/>
        <dbReference type="Rhea" id="RHEA-COMP:10090"/>
        <dbReference type="ChEBI" id="CHEBI:65314"/>
        <dbReference type="ChEBI" id="CHEBI:65315"/>
        <dbReference type="EC" id="5.4.99.19"/>
    </reaction>
</comment>
<evidence type="ECO:0000256" key="10">
    <source>
        <dbReference type="ARBA" id="ARBA00043143"/>
    </source>
</evidence>
<dbReference type="InterPro" id="IPR000748">
    <property type="entry name" value="PsdUridine_synth_RsuA/RluB/E/F"/>
</dbReference>
<sequence>MRLDKLLSNASNLTRSQAVKAIKQGDVLVDGEPVTKGASKVTEDNEVRYLGTLITEPKPRYYMLNKPLDCVSANRDKNSLTVFDYLLVPRRDQLHVAGRLDRDTTGLIIATDDGQWSHRLTSPKHEHFKRYRVTLAEALTEKAKLALEEGILLEGETKPTKPAMVDVLEPDLINLSISEGRYHQVKRMLEAVGNEVIALHREAIAHIELDTSLEPGKWRELSPDEIDLSKP</sequence>
<dbReference type="InterPro" id="IPR050343">
    <property type="entry name" value="RsuA_PseudoU_synthase"/>
</dbReference>
<dbReference type="PANTHER" id="PTHR47683:SF4">
    <property type="entry name" value="PSEUDOURIDINE SYNTHASE"/>
    <property type="match status" value="1"/>
</dbReference>
<gene>
    <name evidence="13" type="ORF">DKW60_06215</name>
</gene>
<evidence type="ECO:0000256" key="6">
    <source>
        <dbReference type="ARBA" id="ARBA00041097"/>
    </source>
</evidence>
<dbReference type="GO" id="GO:0005829">
    <property type="term" value="C:cytosol"/>
    <property type="evidence" value="ECO:0007669"/>
    <property type="project" value="UniProtKB-ARBA"/>
</dbReference>
<dbReference type="Gene3D" id="3.30.70.580">
    <property type="entry name" value="Pseudouridine synthase I, catalytic domain, N-terminal subdomain"/>
    <property type="match status" value="1"/>
</dbReference>
<dbReference type="SUPFAM" id="SSF55120">
    <property type="entry name" value="Pseudouridine synthase"/>
    <property type="match status" value="1"/>
</dbReference>
<dbReference type="GO" id="GO:0003723">
    <property type="term" value="F:RNA binding"/>
    <property type="evidence" value="ECO:0007669"/>
    <property type="project" value="UniProtKB-KW"/>
</dbReference>
<dbReference type="Proteomes" id="UP000245539">
    <property type="component" value="Unassembled WGS sequence"/>
</dbReference>
<comment type="caution">
    <text evidence="13">The sequence shown here is derived from an EMBL/GenBank/DDBJ whole genome shotgun (WGS) entry which is preliminary data.</text>
</comment>
<evidence type="ECO:0000256" key="3">
    <source>
        <dbReference type="ARBA" id="ARBA00036749"/>
    </source>
</evidence>
<evidence type="ECO:0000256" key="8">
    <source>
        <dbReference type="ARBA" id="ARBA00042589"/>
    </source>
</evidence>
<dbReference type="SUPFAM" id="SSF55174">
    <property type="entry name" value="Alpha-L RNA-binding motif"/>
    <property type="match status" value="1"/>
</dbReference>
<comment type="function">
    <text evidence="4">Responsible for synthesis of pseudouridine from uracil-516 in 16S ribosomal RNA.</text>
</comment>
<dbReference type="NCBIfam" id="TIGR00093">
    <property type="entry name" value="pseudouridine synthase"/>
    <property type="match status" value="1"/>
</dbReference>
<name>A0A317CLG2_9GAMM</name>
<proteinExistence type="inferred from homology"/>
<dbReference type="OrthoDB" id="9807213at2"/>
<dbReference type="InterPro" id="IPR020103">
    <property type="entry name" value="PsdUridine_synth_cat_dom_sf"/>
</dbReference>
<dbReference type="EMBL" id="QGKM01000013">
    <property type="protein sequence ID" value="PWQ99037.1"/>
    <property type="molecule type" value="Genomic_DNA"/>
</dbReference>
<dbReference type="CDD" id="cd02553">
    <property type="entry name" value="PseudoU_synth_RsuA"/>
    <property type="match status" value="1"/>
</dbReference>
<dbReference type="InterPro" id="IPR042092">
    <property type="entry name" value="PsdUridine_s_RsuA/RluB/E/F_cat"/>
</dbReference>
<comment type="similarity">
    <text evidence="1">Belongs to the pseudouridine synthase RsuA family.</text>
</comment>
<dbReference type="RefSeq" id="WP_109836799.1">
    <property type="nucleotide sequence ID" value="NZ_QGKM01000013.1"/>
</dbReference>
<dbReference type="InterPro" id="IPR006145">
    <property type="entry name" value="PsdUridine_synth_RsuA/RluA"/>
</dbReference>
<dbReference type="Gene3D" id="3.30.70.1560">
    <property type="entry name" value="Alpha-L RNA-binding motif"/>
    <property type="match status" value="1"/>
</dbReference>
<evidence type="ECO:0000256" key="4">
    <source>
        <dbReference type="ARBA" id="ARBA00037590"/>
    </source>
</evidence>
<evidence type="ECO:0000256" key="2">
    <source>
        <dbReference type="ARBA" id="ARBA00023235"/>
    </source>
</evidence>
<dbReference type="GO" id="GO:0000455">
    <property type="term" value="P:enzyme-directed rRNA pseudouridine synthesis"/>
    <property type="evidence" value="ECO:0007669"/>
    <property type="project" value="UniProtKB-ARBA"/>
</dbReference>
<dbReference type="InterPro" id="IPR020094">
    <property type="entry name" value="TruA/RsuA/RluB/E/F_N"/>
</dbReference>
<keyword evidence="14" id="KW-1185">Reference proteome</keyword>
<dbReference type="InterPro" id="IPR036986">
    <property type="entry name" value="S4_RNA-bd_sf"/>
</dbReference>
<dbReference type="CDD" id="cd00165">
    <property type="entry name" value="S4"/>
    <property type="match status" value="1"/>
</dbReference>
<dbReference type="GO" id="GO:0160136">
    <property type="term" value="F:16S rRNA pseudouridine(516) synthase activity"/>
    <property type="evidence" value="ECO:0007669"/>
    <property type="project" value="UniProtKB-EC"/>
</dbReference>
<dbReference type="Gene3D" id="3.10.290.10">
    <property type="entry name" value="RNA-binding S4 domain"/>
    <property type="match status" value="1"/>
</dbReference>
<evidence type="ECO:0000256" key="11">
    <source>
        <dbReference type="PROSITE-ProRule" id="PRU00182"/>
    </source>
</evidence>
<dbReference type="Pfam" id="PF01479">
    <property type="entry name" value="S4"/>
    <property type="match status" value="1"/>
</dbReference>
<dbReference type="SMART" id="SM00363">
    <property type="entry name" value="S4"/>
    <property type="match status" value="1"/>
</dbReference>
<evidence type="ECO:0000256" key="5">
    <source>
        <dbReference type="ARBA" id="ARBA00038915"/>
    </source>
</evidence>
<evidence type="ECO:0000256" key="7">
    <source>
        <dbReference type="ARBA" id="ARBA00041336"/>
    </source>
</evidence>
<reference evidence="13 14" key="1">
    <citation type="submission" date="2018-05" db="EMBL/GenBank/DDBJ databases">
        <title>Leucothrix arctica sp. nov., isolated from Arctic seawater.</title>
        <authorList>
            <person name="Choi A."/>
            <person name="Baek K."/>
        </authorList>
    </citation>
    <scope>NUCLEOTIDE SEQUENCE [LARGE SCALE GENOMIC DNA]</scope>
    <source>
        <strain evidence="13 14">JCM 18388</strain>
    </source>
</reference>
<dbReference type="FunFam" id="3.30.70.1560:FF:000001">
    <property type="entry name" value="Pseudouridine synthase"/>
    <property type="match status" value="1"/>
</dbReference>
<evidence type="ECO:0000256" key="1">
    <source>
        <dbReference type="ARBA" id="ARBA00008348"/>
    </source>
</evidence>
<dbReference type="PROSITE" id="PS50889">
    <property type="entry name" value="S4"/>
    <property type="match status" value="1"/>
</dbReference>
<dbReference type="AlphaFoldDB" id="A0A317CLG2"/>
<feature type="domain" description="RNA-binding S4" evidence="12">
    <location>
        <begin position="1"/>
        <end position="63"/>
    </location>
</feature>
<dbReference type="PANTHER" id="PTHR47683">
    <property type="entry name" value="PSEUDOURIDINE SYNTHASE FAMILY PROTEIN-RELATED"/>
    <property type="match status" value="1"/>
</dbReference>
<evidence type="ECO:0000256" key="9">
    <source>
        <dbReference type="ARBA" id="ARBA00042844"/>
    </source>
</evidence>
<evidence type="ECO:0000259" key="12">
    <source>
        <dbReference type="SMART" id="SM00363"/>
    </source>
</evidence>
<protein>
    <recommendedName>
        <fullName evidence="6">Ribosomal small subunit pseudouridine synthase A</fullName>
        <ecNumber evidence="5">5.4.99.19</ecNumber>
    </recommendedName>
    <alternativeName>
        <fullName evidence="8">16S pseudouridylate 516 synthase</fullName>
    </alternativeName>
    <alternativeName>
        <fullName evidence="7">16S rRNA pseudouridine(516) synthase</fullName>
    </alternativeName>
    <alternativeName>
        <fullName evidence="9">rRNA pseudouridylate synthase A</fullName>
    </alternativeName>
    <alternativeName>
        <fullName evidence="10">rRNA-uridine isomerase A</fullName>
    </alternativeName>
</protein>
<evidence type="ECO:0000313" key="14">
    <source>
        <dbReference type="Proteomes" id="UP000245539"/>
    </source>
</evidence>